<keyword evidence="2 6" id="KW-0349">Heme</keyword>
<gene>
    <name evidence="9" type="ORF">MTR65_12385</name>
</gene>
<evidence type="ECO:0000256" key="6">
    <source>
        <dbReference type="PROSITE-ProRule" id="PRU00433"/>
    </source>
</evidence>
<accession>A0ABT0AE68</accession>
<keyword evidence="3 6" id="KW-0479">Metal-binding</keyword>
<dbReference type="PRINTS" id="PR00604">
    <property type="entry name" value="CYTCHRMECIAB"/>
</dbReference>
<evidence type="ECO:0000256" key="2">
    <source>
        <dbReference type="ARBA" id="ARBA00022617"/>
    </source>
</evidence>
<name>A0ABT0AE68_9SPHN</name>
<feature type="chain" id="PRO_5045247996" evidence="7">
    <location>
        <begin position="33"/>
        <end position="137"/>
    </location>
</feature>
<dbReference type="Gene3D" id="1.10.760.10">
    <property type="entry name" value="Cytochrome c-like domain"/>
    <property type="match status" value="1"/>
</dbReference>
<evidence type="ECO:0000256" key="3">
    <source>
        <dbReference type="ARBA" id="ARBA00022723"/>
    </source>
</evidence>
<dbReference type="PANTHER" id="PTHR11961">
    <property type="entry name" value="CYTOCHROME C"/>
    <property type="match status" value="1"/>
</dbReference>
<keyword evidence="10" id="KW-1185">Reference proteome</keyword>
<dbReference type="EMBL" id="JALHAT010000021">
    <property type="protein sequence ID" value="MCJ1961483.1"/>
    <property type="molecule type" value="Genomic_DNA"/>
</dbReference>
<keyword evidence="5 6" id="KW-0408">Iron</keyword>
<dbReference type="Pfam" id="PF00034">
    <property type="entry name" value="Cytochrom_C"/>
    <property type="match status" value="1"/>
</dbReference>
<keyword evidence="7" id="KW-0732">Signal</keyword>
<evidence type="ECO:0000259" key="8">
    <source>
        <dbReference type="PROSITE" id="PS51007"/>
    </source>
</evidence>
<reference evidence="9" key="1">
    <citation type="submission" date="2022-03" db="EMBL/GenBank/DDBJ databases">
        <title>Identification of a novel bacterium isolated from mangrove sediments.</title>
        <authorList>
            <person name="Pan X."/>
        </authorList>
    </citation>
    <scope>NUCLEOTIDE SEQUENCE</scope>
    <source>
        <strain evidence="9">B2637</strain>
    </source>
</reference>
<feature type="domain" description="Cytochrome c" evidence="8">
    <location>
        <begin position="35"/>
        <end position="135"/>
    </location>
</feature>
<evidence type="ECO:0000256" key="5">
    <source>
        <dbReference type="ARBA" id="ARBA00023004"/>
    </source>
</evidence>
<dbReference type="InterPro" id="IPR009056">
    <property type="entry name" value="Cyt_c-like_dom"/>
</dbReference>
<feature type="signal peptide" evidence="7">
    <location>
        <begin position="1"/>
        <end position="32"/>
    </location>
</feature>
<evidence type="ECO:0000313" key="10">
    <source>
        <dbReference type="Proteomes" id="UP001162802"/>
    </source>
</evidence>
<proteinExistence type="predicted"/>
<dbReference type="InterPro" id="IPR002327">
    <property type="entry name" value="Cyt_c_1A/1B"/>
</dbReference>
<dbReference type="RefSeq" id="WP_243800620.1">
    <property type="nucleotide sequence ID" value="NZ_JALHAT010000021.1"/>
</dbReference>
<evidence type="ECO:0000256" key="1">
    <source>
        <dbReference type="ARBA" id="ARBA00022448"/>
    </source>
</evidence>
<dbReference type="PROSITE" id="PS51007">
    <property type="entry name" value="CYTC"/>
    <property type="match status" value="1"/>
</dbReference>
<sequence length="137" mass="14107">MMKPPLSSLPRIAPALGLALAALCLSAGPAQAGEETLAEGKALFGARACSACHSLEAGRNLNGPSLAGVVGRAVGSVEGYRYSPGLAEAKGAWDKARLDAWLADPRAMVPGTRMAMKVPSPQERAKIIAYLAAVPER</sequence>
<evidence type="ECO:0000256" key="4">
    <source>
        <dbReference type="ARBA" id="ARBA00022982"/>
    </source>
</evidence>
<protein>
    <submittedName>
        <fullName evidence="9">C-type cytochrome</fullName>
    </submittedName>
</protein>
<dbReference type="SUPFAM" id="SSF46626">
    <property type="entry name" value="Cytochrome c"/>
    <property type="match status" value="1"/>
</dbReference>
<dbReference type="Proteomes" id="UP001162802">
    <property type="component" value="Unassembled WGS sequence"/>
</dbReference>
<keyword evidence="4" id="KW-0249">Electron transport</keyword>
<evidence type="ECO:0000313" key="9">
    <source>
        <dbReference type="EMBL" id="MCJ1961483.1"/>
    </source>
</evidence>
<organism evidence="9 10">
    <name type="scientific">Novosphingobium mangrovi</name>
    <name type="common">ex Hu et al. 2023</name>
    <dbReference type="NCBI Taxonomy" id="2930094"/>
    <lineage>
        <taxon>Bacteria</taxon>
        <taxon>Pseudomonadati</taxon>
        <taxon>Pseudomonadota</taxon>
        <taxon>Alphaproteobacteria</taxon>
        <taxon>Sphingomonadales</taxon>
        <taxon>Sphingomonadaceae</taxon>
        <taxon>Novosphingobium</taxon>
    </lineage>
</organism>
<evidence type="ECO:0000256" key="7">
    <source>
        <dbReference type="SAM" id="SignalP"/>
    </source>
</evidence>
<dbReference type="InterPro" id="IPR036909">
    <property type="entry name" value="Cyt_c-like_dom_sf"/>
</dbReference>
<comment type="caution">
    <text evidence="9">The sequence shown here is derived from an EMBL/GenBank/DDBJ whole genome shotgun (WGS) entry which is preliminary data.</text>
</comment>
<keyword evidence="1" id="KW-0813">Transport</keyword>